<reference evidence="2 3" key="1">
    <citation type="submission" date="2016-10" db="EMBL/GenBank/DDBJ databases">
        <authorList>
            <person name="de Groot N.N."/>
        </authorList>
    </citation>
    <scope>NUCLEOTIDE SEQUENCE [LARGE SCALE GENOMIC DNA]</scope>
    <source>
        <strain evidence="2 3">CGMCC 4.6533</strain>
    </source>
</reference>
<feature type="transmembrane region" description="Helical" evidence="1">
    <location>
        <begin position="132"/>
        <end position="154"/>
    </location>
</feature>
<protein>
    <submittedName>
        <fullName evidence="2">Uncharacterized protein</fullName>
    </submittedName>
</protein>
<evidence type="ECO:0000313" key="2">
    <source>
        <dbReference type="EMBL" id="SDI98590.1"/>
    </source>
</evidence>
<sequence>MNRWERLLPAMPYPGAPVVAWPVGEPAPGLPIGKAGISVRIRTRTTDPITFVARKAVGVDDQPMWHGLGRMVVVTESGEHLVEVRGRSSAETARLVRARAGEITELEYWTPASIGGADGVLVRAPARRRMGAGHFGIAVAYLALAGATLLANAAGLQPTAALLVALLMIVVVATVSWSLMKRRIDRRYRAAVSYEADSDARASDVGMFLGDGVAPSGSADGSRGLLVVTATAARDYTWNGTRIAAQPTTDPNAWLPWPALSIDGVRRPFGWRTWCYRLPPGEHEVTVVVRAPGLATGQGCDGAEPTTVRVRIAAGQVTRLDLRVRATIEVRATFPDRSAPTEVTRFTAAVDAKVST</sequence>
<keyword evidence="1" id="KW-1133">Transmembrane helix</keyword>
<proteinExistence type="predicted"/>
<organism evidence="2 3">
    <name type="scientific">Nonomuraea jiangxiensis</name>
    <dbReference type="NCBI Taxonomy" id="633440"/>
    <lineage>
        <taxon>Bacteria</taxon>
        <taxon>Bacillati</taxon>
        <taxon>Actinomycetota</taxon>
        <taxon>Actinomycetes</taxon>
        <taxon>Streptosporangiales</taxon>
        <taxon>Streptosporangiaceae</taxon>
        <taxon>Nonomuraea</taxon>
    </lineage>
</organism>
<keyword evidence="1" id="KW-0472">Membrane</keyword>
<keyword evidence="1" id="KW-0812">Transmembrane</keyword>
<name>A0A1G8Q3D4_9ACTN</name>
<accession>A0A1G8Q3D4</accession>
<dbReference type="EMBL" id="FNDJ01000008">
    <property type="protein sequence ID" value="SDI98590.1"/>
    <property type="molecule type" value="Genomic_DNA"/>
</dbReference>
<feature type="transmembrane region" description="Helical" evidence="1">
    <location>
        <begin position="160"/>
        <end position="180"/>
    </location>
</feature>
<keyword evidence="3" id="KW-1185">Reference proteome</keyword>
<dbReference type="Proteomes" id="UP000199202">
    <property type="component" value="Unassembled WGS sequence"/>
</dbReference>
<evidence type="ECO:0000313" key="3">
    <source>
        <dbReference type="Proteomes" id="UP000199202"/>
    </source>
</evidence>
<dbReference type="AlphaFoldDB" id="A0A1G8Q3D4"/>
<evidence type="ECO:0000256" key="1">
    <source>
        <dbReference type="SAM" id="Phobius"/>
    </source>
</evidence>
<gene>
    <name evidence="2" type="ORF">SAMN05421869_108103</name>
</gene>